<keyword evidence="2" id="KW-1185">Reference proteome</keyword>
<dbReference type="Proteomes" id="UP001500552">
    <property type="component" value="Unassembled WGS sequence"/>
</dbReference>
<proteinExistence type="predicted"/>
<gene>
    <name evidence="1" type="ORF">GCM10023188_15400</name>
</gene>
<dbReference type="RefSeq" id="WP_345158067.1">
    <property type="nucleotide sequence ID" value="NZ_BAABHC010000005.1"/>
</dbReference>
<comment type="caution">
    <text evidence="1">The sequence shown here is derived from an EMBL/GenBank/DDBJ whole genome shotgun (WGS) entry which is preliminary data.</text>
</comment>
<sequence length="63" mass="7405">MIDTQTKEYLHVHPMVHQDKLVLHTAFTVKGTYRVWVQFLLKELLLTTDFVLHVTELSAGHHH</sequence>
<dbReference type="EMBL" id="BAABHC010000005">
    <property type="protein sequence ID" value="GAA4429688.1"/>
    <property type="molecule type" value="Genomic_DNA"/>
</dbReference>
<name>A0ABP8LIP1_9BACT</name>
<reference evidence="2" key="1">
    <citation type="journal article" date="2019" name="Int. J. Syst. Evol. Microbiol.">
        <title>The Global Catalogue of Microorganisms (GCM) 10K type strain sequencing project: providing services to taxonomists for standard genome sequencing and annotation.</title>
        <authorList>
            <consortium name="The Broad Institute Genomics Platform"/>
            <consortium name="The Broad Institute Genome Sequencing Center for Infectious Disease"/>
            <person name="Wu L."/>
            <person name="Ma J."/>
        </authorList>
    </citation>
    <scope>NUCLEOTIDE SEQUENCE [LARGE SCALE GENOMIC DNA]</scope>
    <source>
        <strain evidence="2">JCM 17926</strain>
    </source>
</reference>
<organism evidence="1 2">
    <name type="scientific">Pontibacter saemangeumensis</name>
    <dbReference type="NCBI Taxonomy" id="1084525"/>
    <lineage>
        <taxon>Bacteria</taxon>
        <taxon>Pseudomonadati</taxon>
        <taxon>Bacteroidota</taxon>
        <taxon>Cytophagia</taxon>
        <taxon>Cytophagales</taxon>
        <taxon>Hymenobacteraceae</taxon>
        <taxon>Pontibacter</taxon>
    </lineage>
</organism>
<accession>A0ABP8LIP1</accession>
<evidence type="ECO:0000313" key="1">
    <source>
        <dbReference type="EMBL" id="GAA4429688.1"/>
    </source>
</evidence>
<protein>
    <submittedName>
        <fullName evidence="1">Uncharacterized protein</fullName>
    </submittedName>
</protein>
<evidence type="ECO:0000313" key="2">
    <source>
        <dbReference type="Proteomes" id="UP001500552"/>
    </source>
</evidence>